<gene>
    <name evidence="1" type="ORF">J2W94_000546</name>
</gene>
<keyword evidence="1" id="KW-0456">Lyase</keyword>
<dbReference type="GO" id="GO:0016829">
    <property type="term" value="F:lyase activity"/>
    <property type="evidence" value="ECO:0007669"/>
    <property type="project" value="UniProtKB-KW"/>
</dbReference>
<dbReference type="EMBL" id="JAVDTT010000001">
    <property type="protein sequence ID" value="MDR6840282.1"/>
    <property type="molecule type" value="Genomic_DNA"/>
</dbReference>
<evidence type="ECO:0000313" key="2">
    <source>
        <dbReference type="Proteomes" id="UP001254759"/>
    </source>
</evidence>
<accession>A0ABU1RNV2</accession>
<proteinExistence type="predicted"/>
<keyword evidence="2" id="KW-1185">Reference proteome</keyword>
<dbReference type="Gene3D" id="3.20.10.10">
    <property type="entry name" value="D-amino Acid Aminotransferase, subunit A, domain 2"/>
    <property type="match status" value="1"/>
</dbReference>
<dbReference type="InterPro" id="IPR001544">
    <property type="entry name" value="Aminotrans_IV"/>
</dbReference>
<dbReference type="RefSeq" id="WP_310090113.1">
    <property type="nucleotide sequence ID" value="NZ_JAVDTT010000001.1"/>
</dbReference>
<reference evidence="1 2" key="1">
    <citation type="submission" date="2023-07" db="EMBL/GenBank/DDBJ databases">
        <title>Sorghum-associated microbial communities from plants grown in Nebraska, USA.</title>
        <authorList>
            <person name="Schachtman D."/>
        </authorList>
    </citation>
    <scope>NUCLEOTIDE SEQUENCE [LARGE SCALE GENOMIC DNA]</scope>
    <source>
        <strain evidence="1 2">BE107</strain>
    </source>
</reference>
<name>A0ABU1RNV2_9GAMM</name>
<sequence>MHAALLNGLPATAEDLRVLALVNYGHYSSMQVRNGAVQGIALHEQRLQAGTLELFGSNLDFSAVREQMRAAVASTPDCSLRATVFSHSFDFRSPGGSFVPEVLISLSPPAQSSAPALKVKSFGFQRPLPHVKHVGTFPLFHYRRLALGQGYDDALFVDADGRISEGSVWNVGFWDGEQLVWPEAPALRGTSEQLLQAGLRESGIGQVVRPVRLAELGGFQAAFASNASGVQQIASIDETEFGVDSGLAARLQKALESQAWQRL</sequence>
<protein>
    <submittedName>
        <fullName evidence="1">Branched-subunit amino acid aminotransferase/4-amino-4-deoxychorismate lyase</fullName>
    </submittedName>
</protein>
<organism evidence="1 2">
    <name type="scientific">Pseudoxanthomonas sacheonensis</name>
    <dbReference type="NCBI Taxonomy" id="443615"/>
    <lineage>
        <taxon>Bacteria</taxon>
        <taxon>Pseudomonadati</taxon>
        <taxon>Pseudomonadota</taxon>
        <taxon>Gammaproteobacteria</taxon>
        <taxon>Lysobacterales</taxon>
        <taxon>Lysobacteraceae</taxon>
        <taxon>Pseudoxanthomonas</taxon>
    </lineage>
</organism>
<comment type="caution">
    <text evidence="1">The sequence shown here is derived from an EMBL/GenBank/DDBJ whole genome shotgun (WGS) entry which is preliminary data.</text>
</comment>
<dbReference type="GO" id="GO:0008483">
    <property type="term" value="F:transaminase activity"/>
    <property type="evidence" value="ECO:0007669"/>
    <property type="project" value="UniProtKB-KW"/>
</dbReference>
<dbReference type="SUPFAM" id="SSF56752">
    <property type="entry name" value="D-aminoacid aminotransferase-like PLP-dependent enzymes"/>
    <property type="match status" value="1"/>
</dbReference>
<evidence type="ECO:0000313" key="1">
    <source>
        <dbReference type="EMBL" id="MDR6840282.1"/>
    </source>
</evidence>
<dbReference type="Pfam" id="PF01063">
    <property type="entry name" value="Aminotran_4"/>
    <property type="match status" value="1"/>
</dbReference>
<keyword evidence="1" id="KW-0032">Aminotransferase</keyword>
<dbReference type="Proteomes" id="UP001254759">
    <property type="component" value="Unassembled WGS sequence"/>
</dbReference>
<dbReference type="InterPro" id="IPR036038">
    <property type="entry name" value="Aminotransferase-like"/>
</dbReference>
<keyword evidence="1" id="KW-0808">Transferase</keyword>
<dbReference type="NCBIfam" id="NF006734">
    <property type="entry name" value="PRK09266.1"/>
    <property type="match status" value="1"/>
</dbReference>
<dbReference type="InterPro" id="IPR043132">
    <property type="entry name" value="BCAT-like_C"/>
</dbReference>